<reference evidence="2 3" key="1">
    <citation type="submission" date="2024-04" db="EMBL/GenBank/DDBJ databases">
        <title>Phyllosticta paracitricarpa is synonymous to the EU quarantine fungus P. citricarpa based on phylogenomic analyses.</title>
        <authorList>
            <consortium name="Lawrence Berkeley National Laboratory"/>
            <person name="Van ingen-buijs V.A."/>
            <person name="Van westerhoven A.C."/>
            <person name="Haridas S."/>
            <person name="Skiadas P."/>
            <person name="Martin F."/>
            <person name="Groenewald J.Z."/>
            <person name="Crous P.W."/>
            <person name="Seidl M.F."/>
        </authorList>
    </citation>
    <scope>NUCLEOTIDE SEQUENCE [LARGE SCALE GENOMIC DNA]</scope>
    <source>
        <strain evidence="2 3">CPC 17464</strain>
    </source>
</reference>
<dbReference type="PANTHER" id="PTHR28083">
    <property type="entry name" value="GOOD FOR FULL DBP5 ACTIVITY PROTEIN 2"/>
    <property type="match status" value="1"/>
</dbReference>
<feature type="non-terminal residue" evidence="2">
    <location>
        <position position="176"/>
    </location>
</feature>
<dbReference type="Gene3D" id="3.30.420.10">
    <property type="entry name" value="Ribonuclease H-like superfamily/Ribonuclease H"/>
    <property type="match status" value="1"/>
</dbReference>
<dbReference type="EMBL" id="JBBPEH010000008">
    <property type="protein sequence ID" value="KAK7534763.1"/>
    <property type="molecule type" value="Genomic_DNA"/>
</dbReference>
<name>A0ABR1LHQ9_9PEZI</name>
<dbReference type="Pfam" id="PF21762">
    <property type="entry name" value="DEDDh_C"/>
    <property type="match status" value="1"/>
</dbReference>
<sequence length="176" mass="20224">FLCVDLEAWEFDQGRILELGVTTLDLQQLPTYPNCNPWDLLEHMVYEHYIIDKNRRKKNKKFSRSCPHMFLFGESQTRSSQWLSARYNKAVPKGLSTKDRPIVLVGHGLPNDERYLATLGIHPRSWPNLVGIIDTQGIAQGESFPLNLERMLDRFRMPTPCAHNAGNDAAYTMHAL</sequence>
<dbReference type="Proteomes" id="UP001360953">
    <property type="component" value="Unassembled WGS sequence"/>
</dbReference>
<dbReference type="InterPro" id="IPR048519">
    <property type="entry name" value="Gfd2/YDR514C-like_C"/>
</dbReference>
<feature type="non-terminal residue" evidence="2">
    <location>
        <position position="1"/>
    </location>
</feature>
<dbReference type="InterPro" id="IPR040151">
    <property type="entry name" value="Gfd2/YDR514C-like"/>
</dbReference>
<evidence type="ECO:0000313" key="2">
    <source>
        <dbReference type="EMBL" id="KAK7534763.1"/>
    </source>
</evidence>
<keyword evidence="3" id="KW-1185">Reference proteome</keyword>
<evidence type="ECO:0000313" key="3">
    <source>
        <dbReference type="Proteomes" id="UP001360953"/>
    </source>
</evidence>
<proteinExistence type="predicted"/>
<dbReference type="InterPro" id="IPR012337">
    <property type="entry name" value="RNaseH-like_sf"/>
</dbReference>
<comment type="caution">
    <text evidence="2">The sequence shown here is derived from an EMBL/GenBank/DDBJ whole genome shotgun (WGS) entry which is preliminary data.</text>
</comment>
<feature type="domain" description="Gfd2/YDR514C-like C-terminal" evidence="1">
    <location>
        <begin position="1"/>
        <end position="176"/>
    </location>
</feature>
<dbReference type="PANTHER" id="PTHR28083:SF1">
    <property type="entry name" value="GOOD FOR FULL DBP5 ACTIVITY PROTEIN 2"/>
    <property type="match status" value="1"/>
</dbReference>
<gene>
    <name evidence="2" type="ORF">J3D65DRAFT_542499</name>
</gene>
<evidence type="ECO:0000259" key="1">
    <source>
        <dbReference type="Pfam" id="PF21762"/>
    </source>
</evidence>
<dbReference type="RefSeq" id="XP_066653488.1">
    <property type="nucleotide sequence ID" value="XM_066796722.1"/>
</dbReference>
<organism evidence="2 3">
    <name type="scientific">Phyllosticta citribraziliensis</name>
    <dbReference type="NCBI Taxonomy" id="989973"/>
    <lineage>
        <taxon>Eukaryota</taxon>
        <taxon>Fungi</taxon>
        <taxon>Dikarya</taxon>
        <taxon>Ascomycota</taxon>
        <taxon>Pezizomycotina</taxon>
        <taxon>Dothideomycetes</taxon>
        <taxon>Dothideomycetes incertae sedis</taxon>
        <taxon>Botryosphaeriales</taxon>
        <taxon>Phyllostictaceae</taxon>
        <taxon>Phyllosticta</taxon>
    </lineage>
</organism>
<accession>A0ABR1LHQ9</accession>
<dbReference type="GeneID" id="92029628"/>
<dbReference type="InterPro" id="IPR036397">
    <property type="entry name" value="RNaseH_sf"/>
</dbReference>
<dbReference type="SUPFAM" id="SSF53098">
    <property type="entry name" value="Ribonuclease H-like"/>
    <property type="match status" value="1"/>
</dbReference>
<protein>
    <recommendedName>
        <fullName evidence="1">Gfd2/YDR514C-like C-terminal domain-containing protein</fullName>
    </recommendedName>
</protein>